<dbReference type="InterPro" id="IPR036291">
    <property type="entry name" value="NAD(P)-bd_dom_sf"/>
</dbReference>
<dbReference type="InterPro" id="IPR013332">
    <property type="entry name" value="KPR_N"/>
</dbReference>
<feature type="domain" description="Ketopantoate reductase C-terminal" evidence="7">
    <location>
        <begin position="190"/>
        <end position="312"/>
    </location>
</feature>
<evidence type="ECO:0000256" key="1">
    <source>
        <dbReference type="ARBA" id="ARBA00007870"/>
    </source>
</evidence>
<comment type="catalytic activity">
    <reaction evidence="4">
        <text>(R)-pantoate + NADP(+) = 2-dehydropantoate + NADPH + H(+)</text>
        <dbReference type="Rhea" id="RHEA:16233"/>
        <dbReference type="ChEBI" id="CHEBI:11561"/>
        <dbReference type="ChEBI" id="CHEBI:15378"/>
        <dbReference type="ChEBI" id="CHEBI:15980"/>
        <dbReference type="ChEBI" id="CHEBI:57783"/>
        <dbReference type="ChEBI" id="CHEBI:58349"/>
        <dbReference type="EC" id="1.1.1.169"/>
    </reaction>
</comment>
<dbReference type="InterPro" id="IPR013752">
    <property type="entry name" value="KPA_reductase"/>
</dbReference>
<dbReference type="EC" id="1.1.1.169" evidence="4"/>
<dbReference type="FunFam" id="1.10.1040.10:FF:000017">
    <property type="entry name" value="2-dehydropantoate 2-reductase"/>
    <property type="match status" value="1"/>
</dbReference>
<proteinExistence type="inferred from homology"/>
<dbReference type="PANTHER" id="PTHR21708">
    <property type="entry name" value="PROBABLE 2-DEHYDROPANTOATE 2-REDUCTASE"/>
    <property type="match status" value="1"/>
</dbReference>
<keyword evidence="5" id="KW-1133">Transmembrane helix</keyword>
<dbReference type="GeneID" id="25275384"/>
<dbReference type="HOGENOM" id="CLU_031468_2_0_1"/>
<comment type="caution">
    <text evidence="8">The sequence shown here is derived from an EMBL/GenBank/DDBJ whole genome shotgun (WGS) entry which is preliminary data.</text>
</comment>
<dbReference type="GO" id="GO:0005737">
    <property type="term" value="C:cytoplasm"/>
    <property type="evidence" value="ECO:0007669"/>
    <property type="project" value="TreeGrafter"/>
</dbReference>
<dbReference type="InterPro" id="IPR013328">
    <property type="entry name" value="6PGD_dom2"/>
</dbReference>
<evidence type="ECO:0000259" key="6">
    <source>
        <dbReference type="Pfam" id="PF02558"/>
    </source>
</evidence>
<evidence type="ECO:0000259" key="7">
    <source>
        <dbReference type="Pfam" id="PF08546"/>
    </source>
</evidence>
<dbReference type="AlphaFoldDB" id="A0A072Q3H7"/>
<sequence length="319" mass="35393">MAQEIKVMLYGLGAIGSFYAFILQRDSRVRLTVVARSNYEAVHKDGIRITSMNHGKHHFKPVKVVRTPAEAGETYDYIVLANKAIDQESVPERIAPAVDENKTTIVIAQNGVGNEDPFRAAFPKNVILSCVVWVGAGQSQPGIIEHRASENTEIGIFPNEALEATFEKAKLDEFTSLLSAGKTPFTVEENIQIQRWEKVVWNCAWNSLTTLTMLDTHAWLKSSDTSTPMTRTLMREVIDVGRKAGVPLEYKLIDTLIDRILAMTTIGSSMQVDCKAGRQMEVDIILGTPYKKGKQLGVPTPTLDVLYTLLLAVNTRMKA</sequence>
<dbReference type="SUPFAM" id="SSF48179">
    <property type="entry name" value="6-phosphogluconate dehydrogenase C-terminal domain-like"/>
    <property type="match status" value="1"/>
</dbReference>
<name>A0A072Q3H7_9EURO</name>
<dbReference type="GO" id="GO:0008677">
    <property type="term" value="F:2-dehydropantoate 2-reductase activity"/>
    <property type="evidence" value="ECO:0007669"/>
    <property type="project" value="UniProtKB-EC"/>
</dbReference>
<dbReference type="STRING" id="1182545.A0A072Q3H7"/>
<evidence type="ECO:0000256" key="5">
    <source>
        <dbReference type="SAM" id="Phobius"/>
    </source>
</evidence>
<evidence type="ECO:0000256" key="3">
    <source>
        <dbReference type="ARBA" id="ARBA00023002"/>
    </source>
</evidence>
<dbReference type="InterPro" id="IPR051402">
    <property type="entry name" value="KPR-Related"/>
</dbReference>
<dbReference type="RefSeq" id="XP_013265050.1">
    <property type="nucleotide sequence ID" value="XM_013409596.1"/>
</dbReference>
<dbReference type="NCBIfam" id="TIGR00745">
    <property type="entry name" value="apbA_panE"/>
    <property type="match status" value="1"/>
</dbReference>
<dbReference type="Pfam" id="PF02558">
    <property type="entry name" value="ApbA"/>
    <property type="match status" value="1"/>
</dbReference>
<comment type="function">
    <text evidence="4">Catalyzes the NADPH-dependent reduction of ketopantoate into pantoic acid.</text>
</comment>
<dbReference type="Pfam" id="PF08546">
    <property type="entry name" value="ApbA_C"/>
    <property type="match status" value="1"/>
</dbReference>
<dbReference type="Proteomes" id="UP000027920">
    <property type="component" value="Unassembled WGS sequence"/>
</dbReference>
<feature type="transmembrane region" description="Helical" evidence="5">
    <location>
        <begin position="7"/>
        <end position="23"/>
    </location>
</feature>
<dbReference type="VEuPathDB" id="FungiDB:A1O9_00432"/>
<dbReference type="SUPFAM" id="SSF51735">
    <property type="entry name" value="NAD(P)-binding Rossmann-fold domains"/>
    <property type="match status" value="1"/>
</dbReference>
<keyword evidence="9" id="KW-1185">Reference proteome</keyword>
<evidence type="ECO:0000313" key="8">
    <source>
        <dbReference type="EMBL" id="KEF62460.1"/>
    </source>
</evidence>
<keyword evidence="2 4" id="KW-0521">NADP</keyword>
<accession>A0A072Q3H7</accession>
<evidence type="ECO:0000313" key="9">
    <source>
        <dbReference type="Proteomes" id="UP000027920"/>
    </source>
</evidence>
<dbReference type="Gene3D" id="3.40.50.720">
    <property type="entry name" value="NAD(P)-binding Rossmann-like Domain"/>
    <property type="match status" value="1"/>
</dbReference>
<protein>
    <recommendedName>
        <fullName evidence="4">2-dehydropantoate 2-reductase</fullName>
        <ecNumber evidence="4">1.1.1.169</ecNumber>
    </recommendedName>
    <alternativeName>
        <fullName evidence="4">Ketopantoate reductase</fullName>
    </alternativeName>
</protein>
<reference evidence="8 9" key="1">
    <citation type="submission" date="2013-03" db="EMBL/GenBank/DDBJ databases">
        <title>The Genome Sequence of Exophiala aquamarina CBS 119918.</title>
        <authorList>
            <consortium name="The Broad Institute Genomics Platform"/>
            <person name="Cuomo C."/>
            <person name="de Hoog S."/>
            <person name="Gorbushina A."/>
            <person name="Walker B."/>
            <person name="Young S.K."/>
            <person name="Zeng Q."/>
            <person name="Gargeya S."/>
            <person name="Fitzgerald M."/>
            <person name="Haas B."/>
            <person name="Abouelleil A."/>
            <person name="Allen A.W."/>
            <person name="Alvarado L."/>
            <person name="Arachchi H.M."/>
            <person name="Berlin A.M."/>
            <person name="Chapman S.B."/>
            <person name="Gainer-Dewar J."/>
            <person name="Goldberg J."/>
            <person name="Griggs A."/>
            <person name="Gujja S."/>
            <person name="Hansen M."/>
            <person name="Howarth C."/>
            <person name="Imamovic A."/>
            <person name="Ireland A."/>
            <person name="Larimer J."/>
            <person name="McCowan C."/>
            <person name="Murphy C."/>
            <person name="Pearson M."/>
            <person name="Poon T.W."/>
            <person name="Priest M."/>
            <person name="Roberts A."/>
            <person name="Saif S."/>
            <person name="Shea T."/>
            <person name="Sisk P."/>
            <person name="Sykes S."/>
            <person name="Wortman J."/>
            <person name="Nusbaum C."/>
            <person name="Birren B."/>
        </authorList>
    </citation>
    <scope>NUCLEOTIDE SEQUENCE [LARGE SCALE GENOMIC DNA]</scope>
    <source>
        <strain evidence="8 9">CBS 119918</strain>
    </source>
</reference>
<dbReference type="InterPro" id="IPR003710">
    <property type="entry name" value="ApbA"/>
</dbReference>
<dbReference type="GO" id="GO:0015940">
    <property type="term" value="P:pantothenate biosynthetic process"/>
    <property type="evidence" value="ECO:0007669"/>
    <property type="project" value="InterPro"/>
</dbReference>
<evidence type="ECO:0000256" key="4">
    <source>
        <dbReference type="RuleBase" id="RU362068"/>
    </source>
</evidence>
<dbReference type="EMBL" id="AMGV01000001">
    <property type="protein sequence ID" value="KEF62460.1"/>
    <property type="molecule type" value="Genomic_DNA"/>
</dbReference>
<feature type="domain" description="Ketopantoate reductase N-terminal" evidence="6">
    <location>
        <begin position="9"/>
        <end position="158"/>
    </location>
</feature>
<keyword evidence="5" id="KW-0812">Transmembrane</keyword>
<dbReference type="FunFam" id="3.40.50.720:FF:000609">
    <property type="entry name" value="2-dehydropantoate 2-reductase"/>
    <property type="match status" value="1"/>
</dbReference>
<organism evidence="8 9">
    <name type="scientific">Exophiala aquamarina CBS 119918</name>
    <dbReference type="NCBI Taxonomy" id="1182545"/>
    <lineage>
        <taxon>Eukaryota</taxon>
        <taxon>Fungi</taxon>
        <taxon>Dikarya</taxon>
        <taxon>Ascomycota</taxon>
        <taxon>Pezizomycotina</taxon>
        <taxon>Eurotiomycetes</taxon>
        <taxon>Chaetothyriomycetidae</taxon>
        <taxon>Chaetothyriales</taxon>
        <taxon>Herpotrichiellaceae</taxon>
        <taxon>Exophiala</taxon>
    </lineage>
</organism>
<dbReference type="PANTHER" id="PTHR21708:SF40">
    <property type="entry name" value="REDUCTASE FAMILY PROTEIN, PUTATIVE (AFU_ORTHOLOGUE AFUA_2G14497)-RELATED"/>
    <property type="match status" value="1"/>
</dbReference>
<dbReference type="Gene3D" id="1.10.1040.10">
    <property type="entry name" value="N-(1-d-carboxylethyl)-l-norvaline Dehydrogenase, domain 2"/>
    <property type="match status" value="1"/>
</dbReference>
<comment type="similarity">
    <text evidence="1 4">Belongs to the ketopantoate reductase family.</text>
</comment>
<dbReference type="OrthoDB" id="3609at2759"/>
<gene>
    <name evidence="8" type="ORF">A1O9_00432</name>
</gene>
<dbReference type="InterPro" id="IPR008927">
    <property type="entry name" value="6-PGluconate_DH-like_C_sf"/>
</dbReference>
<evidence type="ECO:0000256" key="2">
    <source>
        <dbReference type="ARBA" id="ARBA00022857"/>
    </source>
</evidence>
<keyword evidence="3 4" id="KW-0560">Oxidoreductase</keyword>
<keyword evidence="5" id="KW-0472">Membrane</keyword>